<sequence length="373" mass="39716">MWQSDDVSASTGAPPARGAALAGYAFEAQGTQHIVYVGAQDRHLLELWWNVNGWHFADLTVAARGVPVADQSAVYGYAFDGQMTEHIIFVGVDGHLHEMWSDAGQWHSGDLTLATGTVPPALGPGSISGYVAAASGSQHVVFVGVDGHIYELAYGQTGWYATDLTDLTKSPSPAPTGELRAYAFESEGTRHVVFAGVDGRLHELWSGGAGWQSSDLSSATNTPSPTSSAGNLAAYTTAATRTQHIVFTTVDGRVLELWSGRTAGWHVTDLSPVAPALPARRLSGYAFDRQGTQHIVYVGADGRLYELWWTDGWHAGNLTAATGDPPCGPDVIAGYTFEAQQTQHVVCIGVADAHIHELWWGPPTGQAQQPAVR</sequence>
<dbReference type="Proteomes" id="UP000547444">
    <property type="component" value="Unassembled WGS sequence"/>
</dbReference>
<organism evidence="1 2">
    <name type="scientific">Mycolicibacterium fluoranthenivorans</name>
    <dbReference type="NCBI Taxonomy" id="258505"/>
    <lineage>
        <taxon>Bacteria</taxon>
        <taxon>Bacillati</taxon>
        <taxon>Actinomycetota</taxon>
        <taxon>Actinomycetes</taxon>
        <taxon>Mycobacteriales</taxon>
        <taxon>Mycobacteriaceae</taxon>
        <taxon>Mycolicibacterium</taxon>
    </lineage>
</organism>
<comment type="caution">
    <text evidence="1">The sequence shown here is derived from an EMBL/GenBank/DDBJ whole genome shotgun (WGS) entry which is preliminary data.</text>
</comment>
<dbReference type="Gene3D" id="2.120.10.70">
    <property type="entry name" value="Fucose-specific lectin"/>
    <property type="match status" value="1"/>
</dbReference>
<reference evidence="1 2" key="1">
    <citation type="submission" date="2020-03" db="EMBL/GenBank/DDBJ databases">
        <title>Sequencing the genomes of 1000 actinobacteria strains.</title>
        <authorList>
            <person name="Klenk H.-P."/>
        </authorList>
    </citation>
    <scope>NUCLEOTIDE SEQUENCE [LARGE SCALE GENOMIC DNA]</scope>
    <source>
        <strain evidence="1 2">DSM 44556</strain>
    </source>
</reference>
<evidence type="ECO:0000313" key="2">
    <source>
        <dbReference type="Proteomes" id="UP000547444"/>
    </source>
</evidence>
<keyword evidence="2" id="KW-1185">Reference proteome</keyword>
<name>A0A7X5ZCF8_9MYCO</name>
<gene>
    <name evidence="1" type="ORF">FHU31_001963</name>
</gene>
<protein>
    <submittedName>
        <fullName evidence="1">Uncharacterized protein</fullName>
    </submittedName>
</protein>
<dbReference type="Gene3D" id="2.40.128.190">
    <property type="match status" value="1"/>
</dbReference>
<dbReference type="SUPFAM" id="SSF89372">
    <property type="entry name" value="Fucose-specific lectin"/>
    <property type="match status" value="2"/>
</dbReference>
<evidence type="ECO:0000313" key="1">
    <source>
        <dbReference type="EMBL" id="NIH95007.1"/>
    </source>
</evidence>
<accession>A0A7X5ZCF8</accession>
<proteinExistence type="predicted"/>
<dbReference type="RefSeq" id="WP_167157822.1">
    <property type="nucleotide sequence ID" value="NZ_JAANOW010000001.1"/>
</dbReference>
<dbReference type="AlphaFoldDB" id="A0A7X5ZCF8"/>
<dbReference type="EMBL" id="JAANOW010000001">
    <property type="protein sequence ID" value="NIH95007.1"/>
    <property type="molecule type" value="Genomic_DNA"/>
</dbReference>